<dbReference type="Gene3D" id="3.20.20.140">
    <property type="entry name" value="Metal-dependent hydrolases"/>
    <property type="match status" value="1"/>
</dbReference>
<evidence type="ECO:0000256" key="5">
    <source>
        <dbReference type="ARBA" id="ARBA00020555"/>
    </source>
</evidence>
<evidence type="ECO:0000256" key="1">
    <source>
        <dbReference type="ARBA" id="ARBA00001165"/>
    </source>
</evidence>
<dbReference type="RefSeq" id="WP_065390957.1">
    <property type="nucleotide sequence ID" value="NZ_CAWMQN010000073.1"/>
</dbReference>
<dbReference type="AlphaFoldDB" id="A0A1B8YFW6"/>
<dbReference type="Proteomes" id="UP000092665">
    <property type="component" value="Unassembled WGS sequence"/>
</dbReference>
<dbReference type="GO" id="GO:0008880">
    <property type="term" value="F:glucuronate isomerase activity"/>
    <property type="evidence" value="ECO:0007669"/>
    <property type="project" value="UniProtKB-UniRule"/>
</dbReference>
<dbReference type="NCBIfam" id="NF002794">
    <property type="entry name" value="PRK02925.1"/>
    <property type="match status" value="1"/>
</dbReference>
<dbReference type="EMBL" id="LOIC01000073">
    <property type="protein sequence ID" value="OCA54043.1"/>
    <property type="molecule type" value="Genomic_DNA"/>
</dbReference>
<keyword evidence="6 7" id="KW-0413">Isomerase</keyword>
<reference evidence="9" key="1">
    <citation type="submission" date="2015-11" db="EMBL/GenBank/DDBJ databases">
        <authorList>
            <person name="Tobias N.J."/>
            <person name="Mishra B."/>
            <person name="Gupta D.K."/>
            <person name="Thines M."/>
            <person name="Stinear T.P."/>
            <person name="Bode H.B."/>
        </authorList>
    </citation>
    <scope>NUCLEOTIDE SEQUENCE [LARGE SCALE GENOMIC DNA]</scope>
    <source>
        <strain evidence="9">PB45.5</strain>
    </source>
</reference>
<dbReference type="UniPathway" id="UPA00246"/>
<protein>
    <recommendedName>
        <fullName evidence="5 7">Uronate isomerase</fullName>
        <ecNumber evidence="4 7">5.3.1.12</ecNumber>
    </recommendedName>
    <alternativeName>
        <fullName evidence="7">Glucuronate isomerase</fullName>
    </alternativeName>
    <alternativeName>
        <fullName evidence="7">Uronic isomerase</fullName>
    </alternativeName>
</protein>
<dbReference type="InterPro" id="IPR003766">
    <property type="entry name" value="Uronate_isomerase"/>
</dbReference>
<proteinExistence type="inferred from homology"/>
<dbReference type="Pfam" id="PF02614">
    <property type="entry name" value="UxaC"/>
    <property type="match status" value="1"/>
</dbReference>
<evidence type="ECO:0000256" key="2">
    <source>
        <dbReference type="ARBA" id="ARBA00004892"/>
    </source>
</evidence>
<name>A0A1B8YFW6_9GAMM</name>
<dbReference type="SUPFAM" id="SSF51556">
    <property type="entry name" value="Metallo-dependent hydrolases"/>
    <property type="match status" value="1"/>
</dbReference>
<dbReference type="EC" id="5.3.1.12" evidence="4 7"/>
<comment type="catalytic activity">
    <reaction evidence="1 7">
        <text>D-glucuronate = D-fructuronate</text>
        <dbReference type="Rhea" id="RHEA:13049"/>
        <dbReference type="ChEBI" id="CHEBI:58720"/>
        <dbReference type="ChEBI" id="CHEBI:59863"/>
        <dbReference type="EC" id="5.3.1.12"/>
    </reaction>
</comment>
<dbReference type="GO" id="GO:0042840">
    <property type="term" value="P:D-glucuronate catabolic process"/>
    <property type="evidence" value="ECO:0007669"/>
    <property type="project" value="TreeGrafter"/>
</dbReference>
<comment type="similarity">
    <text evidence="3 7">Belongs to the metallo-dependent hydrolases superfamily. Uronate isomerase family.</text>
</comment>
<evidence type="ECO:0000256" key="4">
    <source>
        <dbReference type="ARBA" id="ARBA00012546"/>
    </source>
</evidence>
<keyword evidence="9" id="KW-1185">Reference proteome</keyword>
<dbReference type="HAMAP" id="MF_00675">
    <property type="entry name" value="UxaC"/>
    <property type="match status" value="1"/>
</dbReference>
<evidence type="ECO:0000256" key="7">
    <source>
        <dbReference type="HAMAP-Rule" id="MF_00675"/>
    </source>
</evidence>
<evidence type="ECO:0000313" key="8">
    <source>
        <dbReference type="EMBL" id="OCA54043.1"/>
    </source>
</evidence>
<evidence type="ECO:0000313" key="9">
    <source>
        <dbReference type="Proteomes" id="UP000092665"/>
    </source>
</evidence>
<organism evidence="8 9">
    <name type="scientific">Photorhabdus namnaonensis</name>
    <dbReference type="NCBI Taxonomy" id="1851568"/>
    <lineage>
        <taxon>Bacteria</taxon>
        <taxon>Pseudomonadati</taxon>
        <taxon>Pseudomonadota</taxon>
        <taxon>Gammaproteobacteria</taxon>
        <taxon>Enterobacterales</taxon>
        <taxon>Morganellaceae</taxon>
        <taxon>Photorhabdus</taxon>
    </lineage>
</organism>
<dbReference type="Gene3D" id="1.10.2020.10">
    <property type="entry name" value="uronate isomerase, domain 2, chain A"/>
    <property type="match status" value="1"/>
</dbReference>
<comment type="caution">
    <text evidence="8">The sequence shown here is derived from an EMBL/GenBank/DDBJ whole genome shotgun (WGS) entry which is preliminary data.</text>
</comment>
<dbReference type="PANTHER" id="PTHR30068">
    <property type="entry name" value="URONATE ISOMERASE"/>
    <property type="match status" value="1"/>
</dbReference>
<sequence length="474" mass="54029">MKNFMGEDFLLNNETACQLYHEHAADMPIYDYHCHLNPREIAENRRFDNLGQIWLEGDHYKWRAMRCAGIDESLITGKQAHDYEKYHAWAKTVPLTLGNPLYHWTHLELRRPFGITGKLFGPQTADEIWHQCNEKLATPAFSARGIMQQMNVRMVGTTDDPVDSLQYHRQIATDESFDIEVLPSWRPDRIFKIELAGFSDYIKQLEAVADISITAFADVLNALERRLEHFAAHGCWAADHGIENLRYASIPDETVLNGILQKRLAGGALSELEIAQYTAAILVWLGRQYAARGWVMQMHIGAIRNNNSRMFRLIGADSGFDSIGDNNIAWPLSRLLDSMDVTDELPKTILYCLNPRDNEVIATMAGNFQGGGIAGKVQFGSGWWFNDQKDGMSRQLEQLSQLGLLSQFVGMLTDSRSFLSYTRHEYFRRILCNLLGQWAEKGEIPNNKAMLGQMIEDICFNNARRYFALPGENP</sequence>
<dbReference type="PANTHER" id="PTHR30068:SF4">
    <property type="entry name" value="URONATE ISOMERASE"/>
    <property type="match status" value="1"/>
</dbReference>
<comment type="catalytic activity">
    <reaction evidence="7">
        <text>aldehydo-D-galacturonate = keto-D-tagaturonate</text>
        <dbReference type="Rhea" id="RHEA:27702"/>
        <dbReference type="ChEBI" id="CHEBI:12952"/>
        <dbReference type="ChEBI" id="CHEBI:17886"/>
    </reaction>
</comment>
<dbReference type="InterPro" id="IPR032466">
    <property type="entry name" value="Metal_Hydrolase"/>
</dbReference>
<gene>
    <name evidence="7 8" type="primary">uxaC</name>
    <name evidence="8" type="ORF">Phpb_02918</name>
</gene>
<dbReference type="PATRIC" id="fig|29488.15.peg.3213"/>
<comment type="pathway">
    <text evidence="2 7">Carbohydrate metabolism; pentose and glucuronate interconversion.</text>
</comment>
<evidence type="ECO:0000256" key="6">
    <source>
        <dbReference type="ARBA" id="ARBA00023235"/>
    </source>
</evidence>
<accession>A0A1B8YFW6</accession>
<dbReference type="GO" id="GO:0019698">
    <property type="term" value="P:D-galacturonate catabolic process"/>
    <property type="evidence" value="ECO:0007669"/>
    <property type="project" value="TreeGrafter"/>
</dbReference>
<evidence type="ECO:0000256" key="3">
    <source>
        <dbReference type="ARBA" id="ARBA00008397"/>
    </source>
</evidence>